<feature type="domain" description="Rubisco LSMT substrate-binding" evidence="4">
    <location>
        <begin position="784"/>
        <end position="914"/>
    </location>
</feature>
<name>A0AAW2ZNM1_9EUKA</name>
<dbReference type="InterPro" id="IPR015353">
    <property type="entry name" value="Rubisco_LSMT_subst-bd"/>
</dbReference>
<keyword evidence="1" id="KW-0489">Methyltransferase</keyword>
<evidence type="ECO:0000259" key="4">
    <source>
        <dbReference type="Pfam" id="PF09273"/>
    </source>
</evidence>
<proteinExistence type="predicted"/>
<dbReference type="InterPro" id="IPR050600">
    <property type="entry name" value="SETD3_SETD6_MTase"/>
</dbReference>
<evidence type="ECO:0000313" key="6">
    <source>
        <dbReference type="Proteomes" id="UP001431209"/>
    </source>
</evidence>
<evidence type="ECO:0000313" key="5">
    <source>
        <dbReference type="EMBL" id="KAL0491075.1"/>
    </source>
</evidence>
<evidence type="ECO:0000256" key="1">
    <source>
        <dbReference type="ARBA" id="ARBA00022603"/>
    </source>
</evidence>
<dbReference type="InterPro" id="IPR036464">
    <property type="entry name" value="Rubisco_LSMT_subst-bd_sf"/>
</dbReference>
<keyword evidence="6" id="KW-1185">Reference proteome</keyword>
<dbReference type="Proteomes" id="UP001431209">
    <property type="component" value="Unassembled WGS sequence"/>
</dbReference>
<accession>A0AAW2ZNM1</accession>
<keyword evidence="3" id="KW-0949">S-adenosyl-L-methionine</keyword>
<dbReference type="SUPFAM" id="SSF82199">
    <property type="entry name" value="SET domain"/>
    <property type="match status" value="2"/>
</dbReference>
<gene>
    <name evidence="5" type="ORF">AKO1_009738</name>
</gene>
<comment type="caution">
    <text evidence="5">The sequence shown here is derived from an EMBL/GenBank/DDBJ whole genome shotgun (WGS) entry which is preliminary data.</text>
</comment>
<dbReference type="Gene3D" id="3.90.1410.10">
    <property type="entry name" value="set domain protein methyltransferase, domain 1"/>
    <property type="match status" value="2"/>
</dbReference>
<dbReference type="GO" id="GO:0016279">
    <property type="term" value="F:protein-lysine N-methyltransferase activity"/>
    <property type="evidence" value="ECO:0007669"/>
    <property type="project" value="TreeGrafter"/>
</dbReference>
<dbReference type="InterPro" id="IPR046341">
    <property type="entry name" value="SET_dom_sf"/>
</dbReference>
<sequence>MQANLSLFLEWAETNGLKISPRVSVQHLDDVYGFGGLMNDEVVQSELPYSIIRIPLSVSINAHTALNSEFGKAFKLHSQIIKQQRATVGEIPTTGVQNTNNDLFEDNNVLFYLFLVYERFVRNRDSFWFPYLQLLPERFDTTIFFTQQQLNKLKGTNLLKSTLNIRDKLGQLWHNLVVPLQQVNNAFKVCPEYFTKDFSFERFTWAFSCVWSRVFPVKGPSTQPNGTAQIYPTLLPLIDILNHEFNSQVTYNINYEEGFFSLESRAPLVKGAQVFNNYGAKSNDSFLLSYGFVVPNNREDTYYIQLGFNGNYTFFRKSLILVDADEDLVLHKQQIISKLGYKLGHYLRKDCLPEGLIPSLRVCAMNSFEVYFHSVSNANAQTFSNIISFRNEHAVFQSLNRLLRQKINVILDGKSYQQVVDELTHITKQIPNPSHIEGIREYNIAAYKLGQLQVLSHSFKTVKSMEKDYITGSDLLRMLPNGVMYRNEIVQPSPLELDQGEPSKKVMNNTAWLQSKNQFPNKSFVSGINDSDMCVRVDAMGSNKVLCLNMNECINYTTVCNDPLGRCIQKINNEELFDEETTIMMYVLYHKFCPVVSCTSRFKHFFEALPNTWNTTLFYAPHVLQLLENTSLYEDTKDLKQQLEETFHFIYNSCCQSRQFAENFNVSNTVLCFENFLWAYTAYDTLVRDGNIIPVFGLYSPLHYRAKSQICQYTSPDNTVRVKLIHQGTNDATGSFVVGGNLLATLHNDELMLRYGALFTQESDFFFPLTLDSASLEPLLDSEHKQSLLEHLHLGFDHFLRKRIGRKVKPPIKLFNMLRICFMNKEEAQMYYNKIVVNNQVDSKIIINNESHVVNTVRSVLSSILDSFPTSLQDDEHLLKKLEREDQSITNVLSKRENVQKTMCVRYRMQLKQVVELTLLSLESSE</sequence>
<dbReference type="AlphaFoldDB" id="A0AAW2ZNM1"/>
<dbReference type="PANTHER" id="PTHR13271">
    <property type="entry name" value="UNCHARACTERIZED PUTATIVE METHYLTRANSFERASE"/>
    <property type="match status" value="1"/>
</dbReference>
<dbReference type="GO" id="GO:0032259">
    <property type="term" value="P:methylation"/>
    <property type="evidence" value="ECO:0007669"/>
    <property type="project" value="UniProtKB-KW"/>
</dbReference>
<evidence type="ECO:0000256" key="2">
    <source>
        <dbReference type="ARBA" id="ARBA00022679"/>
    </source>
</evidence>
<dbReference type="EMBL" id="JAOPGA020001753">
    <property type="protein sequence ID" value="KAL0491075.1"/>
    <property type="molecule type" value="Genomic_DNA"/>
</dbReference>
<dbReference type="Gene3D" id="3.90.1420.10">
    <property type="entry name" value="Rubisco LSMT, substrate-binding domain"/>
    <property type="match status" value="1"/>
</dbReference>
<keyword evidence="2" id="KW-0808">Transferase</keyword>
<protein>
    <submittedName>
        <fullName evidence="5">Ribulose-1,5 bisphosphate carboxylase/oxygenase large subunit N-methyltransferase</fullName>
    </submittedName>
</protein>
<evidence type="ECO:0000256" key="3">
    <source>
        <dbReference type="ARBA" id="ARBA00022691"/>
    </source>
</evidence>
<reference evidence="5 6" key="1">
    <citation type="submission" date="2024-03" db="EMBL/GenBank/DDBJ databases">
        <title>The Acrasis kona genome and developmental transcriptomes reveal deep origins of eukaryotic multicellular pathways.</title>
        <authorList>
            <person name="Sheikh S."/>
            <person name="Fu C.-J."/>
            <person name="Brown M.W."/>
            <person name="Baldauf S.L."/>
        </authorList>
    </citation>
    <scope>NUCLEOTIDE SEQUENCE [LARGE SCALE GENOMIC DNA]</scope>
    <source>
        <strain evidence="5 6">ATCC MYA-3509</strain>
    </source>
</reference>
<dbReference type="Pfam" id="PF09273">
    <property type="entry name" value="Rubis-subs-bind"/>
    <property type="match status" value="1"/>
</dbReference>
<organism evidence="5 6">
    <name type="scientific">Acrasis kona</name>
    <dbReference type="NCBI Taxonomy" id="1008807"/>
    <lineage>
        <taxon>Eukaryota</taxon>
        <taxon>Discoba</taxon>
        <taxon>Heterolobosea</taxon>
        <taxon>Tetramitia</taxon>
        <taxon>Eutetramitia</taxon>
        <taxon>Acrasidae</taxon>
        <taxon>Acrasis</taxon>
    </lineage>
</organism>
<dbReference type="SUPFAM" id="SSF81822">
    <property type="entry name" value="RuBisCo LSMT C-terminal, substrate-binding domain"/>
    <property type="match status" value="1"/>
</dbReference>